<evidence type="ECO:0000313" key="3">
    <source>
        <dbReference type="Proteomes" id="UP000322159"/>
    </source>
</evidence>
<evidence type="ECO:0000259" key="1">
    <source>
        <dbReference type="Pfam" id="PF04954"/>
    </source>
</evidence>
<dbReference type="Proteomes" id="UP000322159">
    <property type="component" value="Chromosome"/>
</dbReference>
<evidence type="ECO:0000313" key="2">
    <source>
        <dbReference type="EMBL" id="QEO10391.1"/>
    </source>
</evidence>
<protein>
    <submittedName>
        <fullName evidence="2">Siderophore-interacting protein</fullName>
    </submittedName>
</protein>
<dbReference type="KEGG" id="lyk:FLP23_10470"/>
<dbReference type="InterPro" id="IPR007037">
    <property type="entry name" value="SIP_rossman_dom"/>
</dbReference>
<reference evidence="2 3" key="1">
    <citation type="submission" date="2019-09" db="EMBL/GenBank/DDBJ databases">
        <title>Genome sequencing of strain KACC 19322.</title>
        <authorList>
            <person name="Heo J."/>
            <person name="Kim S.-J."/>
            <person name="Kim J.-S."/>
            <person name="Hong S.-B."/>
            <person name="Kwon S.-W."/>
        </authorList>
    </citation>
    <scope>NUCLEOTIDE SEQUENCE [LARGE SCALE GENOMIC DNA]</scope>
    <source>
        <strain evidence="2 3">KACC 19322</strain>
    </source>
</reference>
<accession>A0A5C1Y904</accession>
<sequence>MLLSDVLPASIAWNPGDGDSVLLGAVDADIAIAETVAATLPPKARGRIFLEVADAAGIREFSAPGRVCVTWLLRDRGQSMRAAVDAWLAEMLPVEAEREHQVYAWVSGDRAAQALSSN</sequence>
<dbReference type="Pfam" id="PF04954">
    <property type="entry name" value="SIP"/>
    <property type="match status" value="1"/>
</dbReference>
<keyword evidence="3" id="KW-1185">Reference proteome</keyword>
<feature type="domain" description="SIP-like Rossmann fold" evidence="1">
    <location>
        <begin position="35"/>
        <end position="112"/>
    </location>
</feature>
<dbReference type="InterPro" id="IPR039261">
    <property type="entry name" value="FNR_nucleotide-bd"/>
</dbReference>
<dbReference type="EMBL" id="CP043504">
    <property type="protein sequence ID" value="QEO10391.1"/>
    <property type="molecule type" value="Genomic_DNA"/>
</dbReference>
<dbReference type="OrthoDB" id="5123323at2"/>
<dbReference type="RefSeq" id="WP_149325808.1">
    <property type="nucleotide sequence ID" value="NZ_CP043504.1"/>
</dbReference>
<dbReference type="AlphaFoldDB" id="A0A5C1Y904"/>
<name>A0A5C1Y904_9MICO</name>
<organism evidence="2 3">
    <name type="scientific">Protaetiibacter larvae</name>
    <dbReference type="NCBI Taxonomy" id="2592654"/>
    <lineage>
        <taxon>Bacteria</taxon>
        <taxon>Bacillati</taxon>
        <taxon>Actinomycetota</taxon>
        <taxon>Actinomycetes</taxon>
        <taxon>Micrococcales</taxon>
        <taxon>Microbacteriaceae</taxon>
        <taxon>Protaetiibacter</taxon>
    </lineage>
</organism>
<proteinExistence type="predicted"/>
<gene>
    <name evidence="2" type="ORF">FLP23_10470</name>
</gene>
<dbReference type="Gene3D" id="3.40.50.80">
    <property type="entry name" value="Nucleotide-binding domain of ferredoxin-NADP reductase (FNR) module"/>
    <property type="match status" value="1"/>
</dbReference>